<evidence type="ECO:0000256" key="1">
    <source>
        <dbReference type="SAM" id="Phobius"/>
    </source>
</evidence>
<gene>
    <name evidence="3" type="ORF">F6X38_10015</name>
</gene>
<organism evidence="3 4">
    <name type="scientific">Plantimonas leprariae</name>
    <dbReference type="NCBI Taxonomy" id="2615207"/>
    <lineage>
        <taxon>Bacteria</taxon>
        <taxon>Pseudomonadati</taxon>
        <taxon>Pseudomonadota</taxon>
        <taxon>Alphaproteobacteria</taxon>
        <taxon>Hyphomicrobiales</taxon>
        <taxon>Aurantimonadaceae</taxon>
        <taxon>Plantimonas</taxon>
    </lineage>
</organism>
<keyword evidence="1" id="KW-0812">Transmembrane</keyword>
<sequence>MLFKRRVKPTWRERVRIWLWPRRSWKRSLRYLGKRVLRLNATPHAIAAGVAAGMFSTFTPFVGFHFLIAFAIAYLIAGNMAAAAIGCGAGNPLTFGPIWASTYEMGRWMLGSGNTTGAPAGLAHALTHAELSDIWQPIIKPMLIGSVPLGLGFALVTYGLVYVAARSFQRHRARRIAASRRTTLATPQGAR</sequence>
<dbReference type="AlphaFoldDB" id="A0A7V7TWS4"/>
<dbReference type="Proteomes" id="UP000432089">
    <property type="component" value="Unassembled WGS sequence"/>
</dbReference>
<comment type="caution">
    <text evidence="3">The sequence shown here is derived from an EMBL/GenBank/DDBJ whole genome shotgun (WGS) entry which is preliminary data.</text>
</comment>
<dbReference type="PANTHER" id="PTHR40547:SF1">
    <property type="entry name" value="SLL0298 PROTEIN"/>
    <property type="match status" value="1"/>
</dbReference>
<feature type="domain" description="DUF2062" evidence="2">
    <location>
        <begin position="27"/>
        <end position="173"/>
    </location>
</feature>
<keyword evidence="4" id="KW-1185">Reference proteome</keyword>
<proteinExistence type="predicted"/>
<feature type="transmembrane region" description="Helical" evidence="1">
    <location>
        <begin position="64"/>
        <end position="87"/>
    </location>
</feature>
<keyword evidence="1" id="KW-0472">Membrane</keyword>
<keyword evidence="1" id="KW-1133">Transmembrane helix</keyword>
<feature type="transmembrane region" description="Helical" evidence="1">
    <location>
        <begin position="108"/>
        <end position="126"/>
    </location>
</feature>
<evidence type="ECO:0000259" key="2">
    <source>
        <dbReference type="Pfam" id="PF09835"/>
    </source>
</evidence>
<evidence type="ECO:0000313" key="3">
    <source>
        <dbReference type="EMBL" id="KAB0680130.1"/>
    </source>
</evidence>
<feature type="transmembrane region" description="Helical" evidence="1">
    <location>
        <begin position="36"/>
        <end position="58"/>
    </location>
</feature>
<dbReference type="InterPro" id="IPR018639">
    <property type="entry name" value="DUF2062"/>
</dbReference>
<dbReference type="Pfam" id="PF09835">
    <property type="entry name" value="DUF2062"/>
    <property type="match status" value="1"/>
</dbReference>
<accession>A0A7V7TWS4</accession>
<reference evidence="3 4" key="1">
    <citation type="submission" date="2019-09" db="EMBL/GenBank/DDBJ databases">
        <title>YIM 132180 draft genome.</title>
        <authorList>
            <person name="Zhang K."/>
        </authorList>
    </citation>
    <scope>NUCLEOTIDE SEQUENCE [LARGE SCALE GENOMIC DNA]</scope>
    <source>
        <strain evidence="3 4">YIM 132180</strain>
    </source>
</reference>
<dbReference type="RefSeq" id="WP_150969586.1">
    <property type="nucleotide sequence ID" value="NZ_VZDO01000006.1"/>
</dbReference>
<dbReference type="PANTHER" id="PTHR40547">
    <property type="entry name" value="SLL0298 PROTEIN"/>
    <property type="match status" value="1"/>
</dbReference>
<dbReference type="EMBL" id="VZDO01000006">
    <property type="protein sequence ID" value="KAB0680130.1"/>
    <property type="molecule type" value="Genomic_DNA"/>
</dbReference>
<feature type="transmembrane region" description="Helical" evidence="1">
    <location>
        <begin position="138"/>
        <end position="165"/>
    </location>
</feature>
<protein>
    <submittedName>
        <fullName evidence="3">DUF2062 domain-containing protein</fullName>
    </submittedName>
</protein>
<name>A0A7V7TWS4_9HYPH</name>
<evidence type="ECO:0000313" key="4">
    <source>
        <dbReference type="Proteomes" id="UP000432089"/>
    </source>
</evidence>